<evidence type="ECO:0000313" key="8">
    <source>
        <dbReference type="EMBL" id="KXK63640.1"/>
    </source>
</evidence>
<evidence type="ECO:0000256" key="4">
    <source>
        <dbReference type="ARBA" id="ARBA00023004"/>
    </source>
</evidence>
<dbReference type="AlphaFoldDB" id="A0A136PYU5"/>
<dbReference type="GO" id="GO:0008942">
    <property type="term" value="F:nitrite reductase [NAD(P)H] activity"/>
    <property type="evidence" value="ECO:0007669"/>
    <property type="project" value="InterPro"/>
</dbReference>
<dbReference type="OrthoDB" id="3213360at2"/>
<dbReference type="Proteomes" id="UP000070620">
    <property type="component" value="Unassembled WGS sequence"/>
</dbReference>
<name>A0A136PYU5_9ACTN</name>
<protein>
    <submittedName>
        <fullName evidence="8">Nitrite reductase small subunit</fullName>
    </submittedName>
</protein>
<evidence type="ECO:0000256" key="5">
    <source>
        <dbReference type="ARBA" id="ARBA00023014"/>
    </source>
</evidence>
<dbReference type="GO" id="GO:0016705">
    <property type="term" value="F:oxidoreductase activity, acting on paired donors, with incorporation or reduction of molecular oxygen"/>
    <property type="evidence" value="ECO:0007669"/>
    <property type="project" value="UniProtKB-ARBA"/>
</dbReference>
<dbReference type="CDD" id="cd03529">
    <property type="entry name" value="Rieske_NirD"/>
    <property type="match status" value="1"/>
</dbReference>
<evidence type="ECO:0000256" key="6">
    <source>
        <dbReference type="ARBA" id="ARBA00023063"/>
    </source>
</evidence>
<organism evidence="8 9">
    <name type="scientific">Micromonospora rosaria</name>
    <dbReference type="NCBI Taxonomy" id="47874"/>
    <lineage>
        <taxon>Bacteria</taxon>
        <taxon>Bacillati</taxon>
        <taxon>Actinomycetota</taxon>
        <taxon>Actinomycetes</taxon>
        <taxon>Micromonosporales</taxon>
        <taxon>Micromonosporaceae</taxon>
        <taxon>Micromonospora</taxon>
    </lineage>
</organism>
<keyword evidence="9" id="KW-1185">Reference proteome</keyword>
<evidence type="ECO:0000259" key="7">
    <source>
        <dbReference type="PROSITE" id="PS51296"/>
    </source>
</evidence>
<accession>A0A136PYU5</accession>
<dbReference type="PANTHER" id="PTHR40562:SF1">
    <property type="entry name" value="NITRITE REDUCTASE (NADH) SMALL SUBUNIT"/>
    <property type="match status" value="1"/>
</dbReference>
<evidence type="ECO:0000256" key="1">
    <source>
        <dbReference type="ARBA" id="ARBA00022714"/>
    </source>
</evidence>
<gene>
    <name evidence="8" type="ORF">AWW66_02515</name>
</gene>
<dbReference type="InterPro" id="IPR017941">
    <property type="entry name" value="Rieske_2Fe-2S"/>
</dbReference>
<keyword evidence="3" id="KW-0560">Oxidoreductase</keyword>
<dbReference type="EMBL" id="LRQV01000004">
    <property type="protein sequence ID" value="KXK63640.1"/>
    <property type="molecule type" value="Genomic_DNA"/>
</dbReference>
<dbReference type="Pfam" id="PF13806">
    <property type="entry name" value="Rieske_2"/>
    <property type="match status" value="1"/>
</dbReference>
<dbReference type="SUPFAM" id="SSF50022">
    <property type="entry name" value="ISP domain"/>
    <property type="match status" value="1"/>
</dbReference>
<dbReference type="RefSeq" id="WP_067359654.1">
    <property type="nucleotide sequence ID" value="NZ_JBIUBN010000001.1"/>
</dbReference>
<dbReference type="GO" id="GO:0004497">
    <property type="term" value="F:monooxygenase activity"/>
    <property type="evidence" value="ECO:0007669"/>
    <property type="project" value="UniProtKB-ARBA"/>
</dbReference>
<keyword evidence="1" id="KW-0001">2Fe-2S</keyword>
<sequence>MTTASVLDWTTVCPLDRLESDRGVAALVDGVQVALFRTADGLFALDNQDPVSGAYVLSRGIVGSRNGVPTVASPLHKQVYDLRTGDCLDLPGVSVSRHEVRCRDGLVEVRLRQEE</sequence>
<keyword evidence="4" id="KW-0408">Iron</keyword>
<keyword evidence="6" id="KW-0534">Nitrate assimilation</keyword>
<dbReference type="NCBIfam" id="TIGR02378">
    <property type="entry name" value="nirD_assim_sml"/>
    <property type="match status" value="1"/>
</dbReference>
<dbReference type="GO" id="GO:0046872">
    <property type="term" value="F:metal ion binding"/>
    <property type="evidence" value="ECO:0007669"/>
    <property type="project" value="UniProtKB-KW"/>
</dbReference>
<keyword evidence="2" id="KW-0479">Metal-binding</keyword>
<dbReference type="InterPro" id="IPR012748">
    <property type="entry name" value="Rieske-like_NirD"/>
</dbReference>
<evidence type="ECO:0000256" key="3">
    <source>
        <dbReference type="ARBA" id="ARBA00023002"/>
    </source>
</evidence>
<dbReference type="GO" id="GO:0051537">
    <property type="term" value="F:2 iron, 2 sulfur cluster binding"/>
    <property type="evidence" value="ECO:0007669"/>
    <property type="project" value="UniProtKB-KW"/>
</dbReference>
<comment type="caution">
    <text evidence="8">The sequence shown here is derived from an EMBL/GenBank/DDBJ whole genome shotgun (WGS) entry which is preliminary data.</text>
</comment>
<dbReference type="PROSITE" id="PS51296">
    <property type="entry name" value="RIESKE"/>
    <property type="match status" value="1"/>
</dbReference>
<dbReference type="PROSITE" id="PS51300">
    <property type="entry name" value="NIRD"/>
    <property type="match status" value="1"/>
</dbReference>
<evidence type="ECO:0000313" key="9">
    <source>
        <dbReference type="Proteomes" id="UP000070620"/>
    </source>
</evidence>
<evidence type="ECO:0000256" key="2">
    <source>
        <dbReference type="ARBA" id="ARBA00022723"/>
    </source>
</evidence>
<proteinExistence type="predicted"/>
<dbReference type="InterPro" id="IPR017881">
    <property type="entry name" value="NirD"/>
</dbReference>
<dbReference type="PANTHER" id="PTHR40562">
    <property type="match status" value="1"/>
</dbReference>
<dbReference type="InterPro" id="IPR036922">
    <property type="entry name" value="Rieske_2Fe-2S_sf"/>
</dbReference>
<feature type="domain" description="Rieske" evidence="7">
    <location>
        <begin position="10"/>
        <end position="109"/>
    </location>
</feature>
<dbReference type="GO" id="GO:0042128">
    <property type="term" value="P:nitrate assimilation"/>
    <property type="evidence" value="ECO:0007669"/>
    <property type="project" value="UniProtKB-KW"/>
</dbReference>
<reference evidence="8 9" key="1">
    <citation type="submission" date="2016-01" db="EMBL/GenBank/DDBJ databases">
        <title>Whole genome sequence and analysis of Micromonospora rosaria DSM 803, which can produce antibacterial substance rosamicin.</title>
        <authorList>
            <person name="Yang H."/>
            <person name="He X."/>
            <person name="Zhu D."/>
        </authorList>
    </citation>
    <scope>NUCLEOTIDE SEQUENCE [LARGE SCALE GENOMIC DNA]</scope>
    <source>
        <strain evidence="8 9">DSM 803</strain>
    </source>
</reference>
<dbReference type="Gene3D" id="2.102.10.10">
    <property type="entry name" value="Rieske [2Fe-2S] iron-sulphur domain"/>
    <property type="match status" value="1"/>
</dbReference>
<keyword evidence="5" id="KW-0411">Iron-sulfur</keyword>